<dbReference type="EMBL" id="LKEU01000035">
    <property type="protein sequence ID" value="OFV69942.1"/>
    <property type="molecule type" value="Genomic_DNA"/>
</dbReference>
<evidence type="ECO:0000313" key="12">
    <source>
        <dbReference type="Proteomes" id="UP000322619"/>
    </source>
</evidence>
<comment type="subunit">
    <text evidence="5">Homodimer.</text>
</comment>
<evidence type="ECO:0000256" key="5">
    <source>
        <dbReference type="HAMAP-Rule" id="MF_01184"/>
    </source>
</evidence>
<feature type="binding site" evidence="5">
    <location>
        <position position="27"/>
    </location>
    <ligand>
        <name>xanthine</name>
        <dbReference type="ChEBI" id="CHEBI:17712"/>
    </ligand>
</feature>
<dbReference type="GO" id="GO:0046110">
    <property type="term" value="P:xanthine metabolic process"/>
    <property type="evidence" value="ECO:0007669"/>
    <property type="project" value="UniProtKB-UniRule"/>
</dbReference>
<feature type="domain" description="Phosphoribosyltransferase" evidence="7">
    <location>
        <begin position="48"/>
        <end position="158"/>
    </location>
</feature>
<dbReference type="HAMAP" id="MF_01184">
    <property type="entry name" value="XPRTase"/>
    <property type="match status" value="1"/>
</dbReference>
<dbReference type="RefSeq" id="WP_070371854.1">
    <property type="nucleotide sequence ID" value="NZ_CABIIK010000045.1"/>
</dbReference>
<dbReference type="CDD" id="cd06223">
    <property type="entry name" value="PRTases_typeI"/>
    <property type="match status" value="1"/>
</dbReference>
<dbReference type="AlphaFoldDB" id="A0A1F2PGE7"/>
<dbReference type="SUPFAM" id="SSF53271">
    <property type="entry name" value="PRTase-like"/>
    <property type="match status" value="1"/>
</dbReference>
<dbReference type="GO" id="GO:0032265">
    <property type="term" value="P:XMP salvage"/>
    <property type="evidence" value="ECO:0007669"/>
    <property type="project" value="UniProtKB-UniRule"/>
</dbReference>
<dbReference type="GO" id="GO:0005737">
    <property type="term" value="C:cytoplasm"/>
    <property type="evidence" value="ECO:0007669"/>
    <property type="project" value="UniProtKB-SubCell"/>
</dbReference>
<dbReference type="NCBIfam" id="TIGR01744">
    <property type="entry name" value="XPRTase"/>
    <property type="match status" value="1"/>
</dbReference>
<evidence type="ECO:0000256" key="4">
    <source>
        <dbReference type="ARBA" id="ARBA00022726"/>
    </source>
</evidence>
<keyword evidence="4 5" id="KW-0660">Purine salvage</keyword>
<feature type="binding site" evidence="5">
    <location>
        <begin position="129"/>
        <end position="133"/>
    </location>
    <ligand>
        <name>5-phospho-alpha-D-ribose 1-diphosphate</name>
        <dbReference type="ChEBI" id="CHEBI:58017"/>
    </ligand>
</feature>
<reference evidence="8 11" key="1">
    <citation type="submission" date="2015-09" db="EMBL/GenBank/DDBJ databases">
        <title>Genome sequence of Acetobacterium wieringae DSM 1911.</title>
        <authorList>
            <person name="Poehlein A."/>
            <person name="Bengelsdorf F.R."/>
            <person name="Schiel-Bengelsdorf B."/>
            <person name="Duerre P."/>
            <person name="Daniel R."/>
        </authorList>
    </citation>
    <scope>NUCLEOTIDE SEQUENCE [LARGE SCALE GENOMIC DNA]</scope>
    <source>
        <strain evidence="8 11">DSM 1911</strain>
    </source>
</reference>
<dbReference type="PANTHER" id="PTHR43864:SF1">
    <property type="entry name" value="XANTHINE PHOSPHORIBOSYLTRANSFERASE"/>
    <property type="match status" value="1"/>
</dbReference>
<evidence type="ECO:0000256" key="1">
    <source>
        <dbReference type="ARBA" id="ARBA00022490"/>
    </source>
</evidence>
<evidence type="ECO:0000256" key="2">
    <source>
        <dbReference type="ARBA" id="ARBA00022676"/>
    </source>
</evidence>
<evidence type="ECO:0000313" key="9">
    <source>
        <dbReference type="EMBL" id="TYC85873.1"/>
    </source>
</evidence>
<comment type="pathway">
    <text evidence="5">Purine metabolism; XMP biosynthesis via salvage pathway; XMP from xanthine: step 1/1.</text>
</comment>
<evidence type="ECO:0000259" key="7">
    <source>
        <dbReference type="Pfam" id="PF00156"/>
    </source>
</evidence>
<dbReference type="EMBL" id="CP087994">
    <property type="protein sequence ID" value="UYO63758.1"/>
    <property type="molecule type" value="Genomic_DNA"/>
</dbReference>
<proteinExistence type="inferred from homology"/>
<dbReference type="InterPro" id="IPR010079">
    <property type="entry name" value="Xanthine_PRibTrfase"/>
</dbReference>
<evidence type="ECO:0000313" key="13">
    <source>
        <dbReference type="Proteomes" id="UP001163550"/>
    </source>
</evidence>
<evidence type="ECO:0000256" key="3">
    <source>
        <dbReference type="ARBA" id="ARBA00022679"/>
    </source>
</evidence>
<organism evidence="8 11">
    <name type="scientific">Acetobacterium wieringae</name>
    <dbReference type="NCBI Taxonomy" id="52694"/>
    <lineage>
        <taxon>Bacteria</taxon>
        <taxon>Bacillati</taxon>
        <taxon>Bacillota</taxon>
        <taxon>Clostridia</taxon>
        <taxon>Eubacteriales</taxon>
        <taxon>Eubacteriaceae</taxon>
        <taxon>Acetobacterium</taxon>
    </lineage>
</organism>
<evidence type="ECO:0000256" key="6">
    <source>
        <dbReference type="NCBIfam" id="TIGR01744"/>
    </source>
</evidence>
<dbReference type="GO" id="GO:0006166">
    <property type="term" value="P:purine ribonucleoside salvage"/>
    <property type="evidence" value="ECO:0007669"/>
    <property type="project" value="UniProtKB-KW"/>
</dbReference>
<keyword evidence="3 5" id="KW-0808">Transferase</keyword>
<keyword evidence="2 5" id="KW-0328">Glycosyltransferase</keyword>
<dbReference type="Pfam" id="PF00156">
    <property type="entry name" value="Pribosyltran"/>
    <property type="match status" value="1"/>
</dbReference>
<dbReference type="EC" id="2.4.2.22" evidence="5 6"/>
<dbReference type="PANTHER" id="PTHR43864">
    <property type="entry name" value="HYPOXANTHINE/GUANINE PHOSPHORIBOSYLTRANSFERASE"/>
    <property type="match status" value="1"/>
</dbReference>
<dbReference type="Proteomes" id="UP000176244">
    <property type="component" value="Unassembled WGS sequence"/>
</dbReference>
<protein>
    <recommendedName>
        <fullName evidence="5 6">Xanthine phosphoribosyltransferase</fullName>
        <shortName evidence="5">XPRTase</shortName>
        <ecNumber evidence="5 6">2.4.2.22</ecNumber>
    </recommendedName>
</protein>
<dbReference type="UniPathway" id="UPA00602">
    <property type="reaction ID" value="UER00658"/>
</dbReference>
<dbReference type="Gene3D" id="3.40.50.2020">
    <property type="match status" value="1"/>
</dbReference>
<dbReference type="GO" id="GO:0000310">
    <property type="term" value="F:xanthine phosphoribosyltransferase activity"/>
    <property type="evidence" value="ECO:0007669"/>
    <property type="project" value="UniProtKB-UniRule"/>
</dbReference>
<keyword evidence="13" id="KW-1185">Reference proteome</keyword>
<feature type="binding site" evidence="5">
    <location>
        <position position="157"/>
    </location>
    <ligand>
        <name>xanthine</name>
        <dbReference type="ChEBI" id="CHEBI:17712"/>
    </ligand>
</feature>
<dbReference type="NCBIfam" id="NF006671">
    <property type="entry name" value="PRK09219.1"/>
    <property type="match status" value="1"/>
</dbReference>
<reference evidence="10" key="3">
    <citation type="submission" date="2021-11" db="EMBL/GenBank/DDBJ databases">
        <title>Isoprene-degrading acetogen.</title>
        <authorList>
            <person name="Yang Y."/>
            <person name="Jin H."/>
            <person name="Yan J."/>
        </authorList>
    </citation>
    <scope>NUCLEOTIDE SEQUENCE</scope>
    <source>
        <strain evidence="10">Berkeley</strain>
    </source>
</reference>
<comment type="subcellular location">
    <subcellularLocation>
        <location evidence="5">Cytoplasm</location>
    </subcellularLocation>
</comment>
<reference evidence="9 12" key="2">
    <citation type="submission" date="2019-08" db="EMBL/GenBank/DDBJ databases">
        <title>Isolation and enrichment of carboxydotrophic bacteria from anaerobic sludge for the production of bio-based chemicals from syngas.</title>
        <authorList>
            <person name="Antares A.L."/>
            <person name="Moreira J."/>
            <person name="Diender M."/>
            <person name="Parshina S.N."/>
            <person name="Stams A.J.M."/>
            <person name="Alves M."/>
            <person name="Alves J.I."/>
            <person name="Sousa D.Z."/>
        </authorList>
    </citation>
    <scope>NUCLEOTIDE SEQUENCE [LARGE SCALE GENOMIC DNA]</scope>
    <source>
        <strain evidence="9 12">JM</strain>
    </source>
</reference>
<dbReference type="OrthoDB" id="9790678at2"/>
<keyword evidence="1 5" id="KW-0963">Cytoplasm</keyword>
<dbReference type="Proteomes" id="UP000322619">
    <property type="component" value="Unassembled WGS sequence"/>
</dbReference>
<dbReference type="EMBL" id="VSLA01000013">
    <property type="protein sequence ID" value="TYC85873.1"/>
    <property type="molecule type" value="Genomic_DNA"/>
</dbReference>
<gene>
    <name evidence="5 8" type="primary">xpt</name>
    <name evidence="8" type="ORF">ACWI_25840</name>
    <name evidence="9" type="ORF">FXB42_08375</name>
    <name evidence="10" type="ORF">LNN31_04830</name>
</gene>
<comment type="catalytic activity">
    <reaction evidence="5">
        <text>XMP + diphosphate = xanthine + 5-phospho-alpha-D-ribose 1-diphosphate</text>
        <dbReference type="Rhea" id="RHEA:10800"/>
        <dbReference type="ChEBI" id="CHEBI:17712"/>
        <dbReference type="ChEBI" id="CHEBI:33019"/>
        <dbReference type="ChEBI" id="CHEBI:57464"/>
        <dbReference type="ChEBI" id="CHEBI:58017"/>
        <dbReference type="EC" id="2.4.2.22"/>
    </reaction>
</comment>
<dbReference type="InterPro" id="IPR050118">
    <property type="entry name" value="Pur/Pyrimidine_PRTase"/>
</dbReference>
<comment type="similarity">
    <text evidence="5">Belongs to the purine/pyrimidine phosphoribosyltransferase family. Xpt subfamily.</text>
</comment>
<name>A0A1F2PGE7_9FIRM</name>
<dbReference type="STRING" id="52694.ACWI_25840"/>
<dbReference type="Proteomes" id="UP001163550">
    <property type="component" value="Chromosome"/>
</dbReference>
<evidence type="ECO:0000313" key="10">
    <source>
        <dbReference type="EMBL" id="UYO63758.1"/>
    </source>
</evidence>
<evidence type="ECO:0000313" key="11">
    <source>
        <dbReference type="Proteomes" id="UP000176244"/>
    </source>
</evidence>
<evidence type="ECO:0000313" key="8">
    <source>
        <dbReference type="EMBL" id="OFV69942.1"/>
    </source>
</evidence>
<dbReference type="InterPro" id="IPR000836">
    <property type="entry name" value="PRTase_dom"/>
</dbReference>
<dbReference type="InterPro" id="IPR029057">
    <property type="entry name" value="PRTase-like"/>
</dbReference>
<feature type="binding site" evidence="5">
    <location>
        <position position="20"/>
    </location>
    <ligand>
        <name>xanthine</name>
        <dbReference type="ChEBI" id="CHEBI:17712"/>
    </ligand>
</feature>
<sequence length="197" mass="21826">MELLEEKIRQEGLVKGQGILKVDSFLNHQLDVKLFEEMGKVFAKRFAGEGVNKILTIETSGIAIATSTSRYFDYCPVVFGKKYVSLNLDEEIYSSDVYSYTKQQAYKIMVSKKYLNPTDRILIIDDFLANGKAVEALIDLINQAGATLVGVGIAIEKGFQDGGALIREQGVALESLAIIDDMSKEKGIIFRDQSGKK</sequence>
<comment type="function">
    <text evidence="5">Converts the preformed base xanthine, a product of nucleic acid breakdown, to xanthosine 5'-monophosphate (XMP), so it can be reused for RNA or DNA synthesis.</text>
</comment>
<accession>A0A1F2PGE7</accession>